<evidence type="ECO:0000313" key="11">
    <source>
        <dbReference type="EMBL" id="TVY11407.1"/>
    </source>
</evidence>
<evidence type="ECO:0000259" key="10">
    <source>
        <dbReference type="Pfam" id="PF00999"/>
    </source>
</evidence>
<evidence type="ECO:0000256" key="4">
    <source>
        <dbReference type="ARBA" id="ARBA00022449"/>
    </source>
</evidence>
<protein>
    <recommendedName>
        <fullName evidence="10">Cation/H+ exchanger transmembrane domain-containing protein</fullName>
    </recommendedName>
</protein>
<organism evidence="11 12">
    <name type="scientific">Paenibacillus cremeus</name>
    <dbReference type="NCBI Taxonomy" id="2163881"/>
    <lineage>
        <taxon>Bacteria</taxon>
        <taxon>Bacillati</taxon>
        <taxon>Bacillota</taxon>
        <taxon>Bacilli</taxon>
        <taxon>Bacillales</taxon>
        <taxon>Paenibacillaceae</taxon>
        <taxon>Paenibacillus</taxon>
    </lineage>
</organism>
<feature type="transmembrane region" description="Helical" evidence="9">
    <location>
        <begin position="192"/>
        <end position="210"/>
    </location>
</feature>
<gene>
    <name evidence="11" type="ORF">FPZ49_04045</name>
</gene>
<evidence type="ECO:0000256" key="8">
    <source>
        <dbReference type="ARBA" id="ARBA00023136"/>
    </source>
</evidence>
<keyword evidence="8 9" id="KW-0472">Membrane</keyword>
<dbReference type="Pfam" id="PF00999">
    <property type="entry name" value="Na_H_Exchanger"/>
    <property type="match status" value="1"/>
</dbReference>
<sequence length="401" mass="44631">MGGLMIMGHGALIPLFWLYLCIFGVQLLLNRMKTFRIPSILAYLILGLLLSYYGKGLFHEEQIKWLDGLSEFGLYYLMFLSGMEIDLNLLRTNQGKKLWQTPLMFGFFVFLGTALLAFLLGTRIHQIDPALHSWMIMLILLTTSLGIVMPVLKEAGVIQSEYGQLLLTSAILADLITMIVLSIIGGSYQTGFTWHQASVGLLLPLSIVIYQTIIRLRQTSLWRLEFQKNAVARLQGLLAILGLYGIITDMTGSEAILGSFLAGFLLASFRLHDNHPFKEQLEGIGYALIIPIFFVMVGFRFNVTEFIHSPQSLRWVPLLLSTAFVVKVLPMMCLSPILGMRRALAGGFLLSARMTLIVVAASIGIRLGVINKEIQDAVIVVAIISSLLSPLIFSMNMKNLT</sequence>
<feature type="transmembrane region" description="Helical" evidence="9">
    <location>
        <begin position="102"/>
        <end position="121"/>
    </location>
</feature>
<dbReference type="PANTHER" id="PTHR43562">
    <property type="entry name" value="NAPA-TYPE SODIUM/HYDROGEN ANTIPORTER"/>
    <property type="match status" value="1"/>
</dbReference>
<feature type="transmembrane region" description="Helical" evidence="9">
    <location>
        <begin position="344"/>
        <end position="365"/>
    </location>
</feature>
<evidence type="ECO:0000256" key="7">
    <source>
        <dbReference type="ARBA" id="ARBA00023065"/>
    </source>
</evidence>
<accession>A0A559KGZ0</accession>
<dbReference type="OrthoDB" id="9793589at2"/>
<feature type="transmembrane region" description="Helical" evidence="9">
    <location>
        <begin position="377"/>
        <end position="395"/>
    </location>
</feature>
<dbReference type="GO" id="GO:1902600">
    <property type="term" value="P:proton transmembrane transport"/>
    <property type="evidence" value="ECO:0007669"/>
    <property type="project" value="InterPro"/>
</dbReference>
<dbReference type="InterPro" id="IPR006153">
    <property type="entry name" value="Cation/H_exchanger_TM"/>
</dbReference>
<comment type="caution">
    <text evidence="11">The sequence shown here is derived from an EMBL/GenBank/DDBJ whole genome shotgun (WGS) entry which is preliminary data.</text>
</comment>
<feature type="transmembrane region" description="Helical" evidence="9">
    <location>
        <begin position="230"/>
        <end position="247"/>
    </location>
</feature>
<feature type="transmembrane region" description="Helical" evidence="9">
    <location>
        <begin position="133"/>
        <end position="152"/>
    </location>
</feature>
<keyword evidence="7" id="KW-0406">Ion transport</keyword>
<dbReference type="Gene3D" id="1.20.1530.20">
    <property type="match status" value="1"/>
</dbReference>
<proteinExistence type="inferred from homology"/>
<evidence type="ECO:0000256" key="5">
    <source>
        <dbReference type="ARBA" id="ARBA00022692"/>
    </source>
</evidence>
<dbReference type="GO" id="GO:0016020">
    <property type="term" value="C:membrane"/>
    <property type="evidence" value="ECO:0007669"/>
    <property type="project" value="UniProtKB-SubCell"/>
</dbReference>
<dbReference type="PANTHER" id="PTHR43562:SF1">
    <property type="entry name" value="NA(+)_H(+) ANTIPORTER YJBQ-RELATED"/>
    <property type="match status" value="1"/>
</dbReference>
<feature type="transmembrane region" description="Helical" evidence="9">
    <location>
        <begin position="6"/>
        <end position="28"/>
    </location>
</feature>
<keyword evidence="5 9" id="KW-0812">Transmembrane</keyword>
<evidence type="ECO:0000256" key="9">
    <source>
        <dbReference type="SAM" id="Phobius"/>
    </source>
</evidence>
<keyword evidence="6 9" id="KW-1133">Transmembrane helix</keyword>
<feature type="transmembrane region" description="Helical" evidence="9">
    <location>
        <begin position="315"/>
        <end position="337"/>
    </location>
</feature>
<keyword evidence="12" id="KW-1185">Reference proteome</keyword>
<keyword evidence="4" id="KW-0050">Antiport</keyword>
<evidence type="ECO:0000256" key="1">
    <source>
        <dbReference type="ARBA" id="ARBA00004141"/>
    </source>
</evidence>
<evidence type="ECO:0000256" key="6">
    <source>
        <dbReference type="ARBA" id="ARBA00022989"/>
    </source>
</evidence>
<feature type="transmembrane region" description="Helical" evidence="9">
    <location>
        <begin position="164"/>
        <end position="186"/>
    </location>
</feature>
<dbReference type="GO" id="GO:0015297">
    <property type="term" value="F:antiporter activity"/>
    <property type="evidence" value="ECO:0007669"/>
    <property type="project" value="UniProtKB-KW"/>
</dbReference>
<feature type="domain" description="Cation/H+ exchanger transmembrane" evidence="10">
    <location>
        <begin position="30"/>
        <end position="393"/>
    </location>
</feature>
<reference evidence="11 12" key="1">
    <citation type="submission" date="2019-07" db="EMBL/GenBank/DDBJ databases">
        <authorList>
            <person name="Kim J."/>
        </authorList>
    </citation>
    <scope>NUCLEOTIDE SEQUENCE [LARGE SCALE GENOMIC DNA]</scope>
    <source>
        <strain evidence="11 12">JC52</strain>
    </source>
</reference>
<name>A0A559KGZ0_9BACL</name>
<comment type="similarity">
    <text evidence="2">Belongs to the monovalent cation:proton antiporter 2 (CPA2) transporter (TC 2.A.37) family.</text>
</comment>
<dbReference type="AlphaFoldDB" id="A0A559KGZ0"/>
<dbReference type="Proteomes" id="UP000317036">
    <property type="component" value="Unassembled WGS sequence"/>
</dbReference>
<evidence type="ECO:0000256" key="3">
    <source>
        <dbReference type="ARBA" id="ARBA00022448"/>
    </source>
</evidence>
<feature type="transmembrane region" description="Helical" evidence="9">
    <location>
        <begin position="73"/>
        <end position="90"/>
    </location>
</feature>
<comment type="subcellular location">
    <subcellularLocation>
        <location evidence="1">Membrane</location>
        <topology evidence="1">Multi-pass membrane protein</topology>
    </subcellularLocation>
</comment>
<keyword evidence="3" id="KW-0813">Transport</keyword>
<evidence type="ECO:0000256" key="2">
    <source>
        <dbReference type="ARBA" id="ARBA00005551"/>
    </source>
</evidence>
<dbReference type="InterPro" id="IPR038770">
    <property type="entry name" value="Na+/solute_symporter_sf"/>
</dbReference>
<dbReference type="EMBL" id="VNJI01000003">
    <property type="protein sequence ID" value="TVY11407.1"/>
    <property type="molecule type" value="Genomic_DNA"/>
</dbReference>
<evidence type="ECO:0000313" key="12">
    <source>
        <dbReference type="Proteomes" id="UP000317036"/>
    </source>
</evidence>
<feature type="transmembrane region" description="Helical" evidence="9">
    <location>
        <begin position="35"/>
        <end position="53"/>
    </location>
</feature>
<feature type="transmembrane region" description="Helical" evidence="9">
    <location>
        <begin position="283"/>
        <end position="303"/>
    </location>
</feature>